<dbReference type="OMA" id="GVAYCCI"/>
<evidence type="ECO:0000256" key="2">
    <source>
        <dbReference type="ARBA" id="ARBA00022692"/>
    </source>
</evidence>
<sequence>MSVNLGAIIWTAVRALLKFVLTAAAGTILARKGLLDSQGSRALSQAVINVFLPCLIFSKIVVGIDNSMGKEIGILVLTAILYMAIGMVFGYITRLVTQCPRGWENGILAAGCFSNWGDLPLVMLGTITQSAPFSGQAALDKSFAYITIFIFMQTIVFFNLGTAMVQRDFKFPIPDEERASHARSRLAENKSKISSMLQSIQERASLWKTKMENTSPTQNVPLETISTVTATIPPVERLTGARPMSPLQPGAALGFVRSGSTESLRLKPVTSGLLDHGDMHALFDPQEITRLPSARSKSKSGTAEPEKRPSSSAASSTAASDERTGWQRNKHVALVILKRFLSPPSAATLLAFPIAMLTPLKQLFTHLSAADPTTTLQVSMPDGPDGQPPLAFITDTTNFIGGATVPCSLLILGYALSRLRIKRGEPIPAVRSAIVLGLLKLVVSPIIGIAWMQFLSGKLMAPSDLVLRLVLVLPAATPTATSLMYVTQIFATEGRELETQSLGVVLLVQYALLGFTLTITVVYTLNLIS</sequence>
<keyword evidence="8" id="KW-1185">Reference proteome</keyword>
<dbReference type="Proteomes" id="UP000193685">
    <property type="component" value="Unassembled WGS sequence"/>
</dbReference>
<name>A0A1Y2EZD2_PROLT</name>
<dbReference type="PANTHER" id="PTHR31274">
    <property type="entry name" value="PROTEIN ECM3"/>
    <property type="match status" value="1"/>
</dbReference>
<dbReference type="AlphaFoldDB" id="A0A1Y2EZD2"/>
<dbReference type="GeneID" id="63788877"/>
<protein>
    <submittedName>
        <fullName evidence="7">Auxin efflux carrier</fullName>
    </submittedName>
</protein>
<dbReference type="PANTHER" id="PTHR31274:SF1">
    <property type="entry name" value="AGL149CP"/>
    <property type="match status" value="1"/>
</dbReference>
<gene>
    <name evidence="7" type="ORF">BCR37DRAFT_415342</name>
</gene>
<dbReference type="InterPro" id="IPR040254">
    <property type="entry name" value="Ecm3-like"/>
</dbReference>
<feature type="transmembrane region" description="Helical" evidence="6">
    <location>
        <begin position="74"/>
        <end position="93"/>
    </location>
</feature>
<dbReference type="STRING" id="56484.A0A1Y2EZD2"/>
<feature type="transmembrane region" description="Helical" evidence="6">
    <location>
        <begin position="340"/>
        <end position="358"/>
    </location>
</feature>
<dbReference type="EMBL" id="MCFI01000021">
    <property type="protein sequence ID" value="ORY76982.1"/>
    <property type="molecule type" value="Genomic_DNA"/>
</dbReference>
<organism evidence="7 8">
    <name type="scientific">Protomyces lactucae-debilis</name>
    <dbReference type="NCBI Taxonomy" id="2754530"/>
    <lineage>
        <taxon>Eukaryota</taxon>
        <taxon>Fungi</taxon>
        <taxon>Dikarya</taxon>
        <taxon>Ascomycota</taxon>
        <taxon>Taphrinomycotina</taxon>
        <taxon>Taphrinomycetes</taxon>
        <taxon>Taphrinales</taxon>
        <taxon>Protomycetaceae</taxon>
        <taxon>Protomyces</taxon>
    </lineage>
</organism>
<accession>A0A1Y2EZD2</accession>
<keyword evidence="2 6" id="KW-0812">Transmembrane</keyword>
<evidence type="ECO:0000256" key="5">
    <source>
        <dbReference type="SAM" id="MobiDB-lite"/>
    </source>
</evidence>
<feature type="transmembrane region" description="Helical" evidence="6">
    <location>
        <begin position="502"/>
        <end position="525"/>
    </location>
</feature>
<feature type="region of interest" description="Disordered" evidence="5">
    <location>
        <begin position="286"/>
        <end position="324"/>
    </location>
</feature>
<dbReference type="Pfam" id="PF03547">
    <property type="entry name" value="Mem_trans"/>
    <property type="match status" value="1"/>
</dbReference>
<dbReference type="OrthoDB" id="435607at2759"/>
<evidence type="ECO:0000313" key="8">
    <source>
        <dbReference type="Proteomes" id="UP000193685"/>
    </source>
</evidence>
<keyword evidence="4 6" id="KW-0472">Membrane</keyword>
<dbReference type="InterPro" id="IPR004776">
    <property type="entry name" value="Mem_transp_PIN-like"/>
</dbReference>
<dbReference type="GO" id="GO:0016020">
    <property type="term" value="C:membrane"/>
    <property type="evidence" value="ECO:0007669"/>
    <property type="project" value="UniProtKB-SubCell"/>
</dbReference>
<evidence type="ECO:0000256" key="6">
    <source>
        <dbReference type="SAM" id="Phobius"/>
    </source>
</evidence>
<evidence type="ECO:0000256" key="1">
    <source>
        <dbReference type="ARBA" id="ARBA00004141"/>
    </source>
</evidence>
<reference evidence="7 8" key="1">
    <citation type="submission" date="2016-07" db="EMBL/GenBank/DDBJ databases">
        <title>Pervasive Adenine N6-methylation of Active Genes in Fungi.</title>
        <authorList>
            <consortium name="DOE Joint Genome Institute"/>
            <person name="Mondo S.J."/>
            <person name="Dannebaum R.O."/>
            <person name="Kuo R.C."/>
            <person name="Labutti K."/>
            <person name="Haridas S."/>
            <person name="Kuo A."/>
            <person name="Salamov A."/>
            <person name="Ahrendt S.R."/>
            <person name="Lipzen A."/>
            <person name="Sullivan W."/>
            <person name="Andreopoulos W.B."/>
            <person name="Clum A."/>
            <person name="Lindquist E."/>
            <person name="Daum C."/>
            <person name="Ramamoorthy G.K."/>
            <person name="Gryganskyi A."/>
            <person name="Culley D."/>
            <person name="Magnuson J.K."/>
            <person name="James T.Y."/>
            <person name="O'Malley M.A."/>
            <person name="Stajich J.E."/>
            <person name="Spatafora J.W."/>
            <person name="Visel A."/>
            <person name="Grigoriev I.V."/>
        </authorList>
    </citation>
    <scope>NUCLEOTIDE SEQUENCE [LARGE SCALE GENOMIC DNA]</scope>
    <source>
        <strain evidence="7 8">12-1054</strain>
    </source>
</reference>
<proteinExistence type="predicted"/>
<comment type="subcellular location">
    <subcellularLocation>
        <location evidence="1">Membrane</location>
        <topology evidence="1">Multi-pass membrane protein</topology>
    </subcellularLocation>
</comment>
<dbReference type="GO" id="GO:0055085">
    <property type="term" value="P:transmembrane transport"/>
    <property type="evidence" value="ECO:0007669"/>
    <property type="project" value="InterPro"/>
</dbReference>
<keyword evidence="3 6" id="KW-1133">Transmembrane helix</keyword>
<evidence type="ECO:0000256" key="3">
    <source>
        <dbReference type="ARBA" id="ARBA00022989"/>
    </source>
</evidence>
<feature type="transmembrane region" description="Helical" evidence="6">
    <location>
        <begin position="466"/>
        <end position="490"/>
    </location>
</feature>
<feature type="transmembrane region" description="Helical" evidence="6">
    <location>
        <begin position="142"/>
        <end position="160"/>
    </location>
</feature>
<feature type="transmembrane region" description="Helical" evidence="6">
    <location>
        <begin position="7"/>
        <end position="30"/>
    </location>
</feature>
<evidence type="ECO:0000256" key="4">
    <source>
        <dbReference type="ARBA" id="ARBA00023136"/>
    </source>
</evidence>
<evidence type="ECO:0000313" key="7">
    <source>
        <dbReference type="EMBL" id="ORY76982.1"/>
    </source>
</evidence>
<comment type="caution">
    <text evidence="7">The sequence shown here is derived from an EMBL/GenBank/DDBJ whole genome shotgun (WGS) entry which is preliminary data.</text>
</comment>
<feature type="compositionally biased region" description="Low complexity" evidence="5">
    <location>
        <begin position="310"/>
        <end position="319"/>
    </location>
</feature>
<feature type="transmembrane region" description="Helical" evidence="6">
    <location>
        <begin position="42"/>
        <end position="62"/>
    </location>
</feature>
<feature type="transmembrane region" description="Helical" evidence="6">
    <location>
        <begin position="399"/>
        <end position="417"/>
    </location>
</feature>
<feature type="transmembrane region" description="Helical" evidence="6">
    <location>
        <begin position="429"/>
        <end position="454"/>
    </location>
</feature>
<dbReference type="RefSeq" id="XP_040722822.1">
    <property type="nucleotide sequence ID" value="XM_040872278.1"/>
</dbReference>